<evidence type="ECO:0000259" key="3">
    <source>
        <dbReference type="SMART" id="SM00047"/>
    </source>
</evidence>
<dbReference type="PRINTS" id="PR01002">
    <property type="entry name" value="FLGFLGJ"/>
</dbReference>
<dbReference type="SMART" id="SM00047">
    <property type="entry name" value="LYZ2"/>
    <property type="match status" value="1"/>
</dbReference>
<dbReference type="GO" id="GO:0004040">
    <property type="term" value="F:amidase activity"/>
    <property type="evidence" value="ECO:0007669"/>
    <property type="project" value="InterPro"/>
</dbReference>
<dbReference type="AlphaFoldDB" id="A0A2U1DCG1"/>
<evidence type="ECO:0000256" key="2">
    <source>
        <dbReference type="ARBA" id="ARBA00022801"/>
    </source>
</evidence>
<dbReference type="RefSeq" id="WP_089938118.1">
    <property type="nucleotide sequence ID" value="NZ_CAKOEW010000001.1"/>
</dbReference>
<reference evidence="4 5" key="1">
    <citation type="submission" date="2018-04" db="EMBL/GenBank/DDBJ databases">
        <title>Genomic Encyclopedia of Type Strains, Phase IV (KMG-IV): sequencing the most valuable type-strain genomes for metagenomic binning, comparative biology and taxonomic classification.</title>
        <authorList>
            <person name="Goeker M."/>
        </authorList>
    </citation>
    <scope>NUCLEOTIDE SEQUENCE [LARGE SCALE GENOMIC DNA]</scope>
    <source>
        <strain evidence="4 5">DSM 28795</strain>
    </source>
</reference>
<sequence>MSQGKILRLPKNKKKRQIYFIVAGSLLGLLILAILTPSQPGPNLNPTLTAQTKQHQELIASWAPNARQMQKKYGILASISLAQAILESNWNQSELAQKYHNLYGVKAHGNQASILIETSEYENGHWLVIKDNFAVYPNWQASMEDHARLLKEGTPWNALQYQHVMAAKDYKKAAQALVADGYATDPAYAQKLINIIETWHLQRFDLPT</sequence>
<dbReference type="Pfam" id="PF01832">
    <property type="entry name" value="Glucosaminidase"/>
    <property type="match status" value="1"/>
</dbReference>
<keyword evidence="5" id="KW-1185">Reference proteome</keyword>
<dbReference type="EMBL" id="QEKT01000002">
    <property type="protein sequence ID" value="PVY85347.1"/>
    <property type="molecule type" value="Genomic_DNA"/>
</dbReference>
<evidence type="ECO:0000313" key="4">
    <source>
        <dbReference type="EMBL" id="PVY85347.1"/>
    </source>
</evidence>
<feature type="domain" description="Mannosyl-glycoprotein endo-beta-N-acetylglucosamidase-like" evidence="3">
    <location>
        <begin position="48"/>
        <end position="205"/>
    </location>
</feature>
<accession>A0A2U1DCG1</accession>
<organism evidence="4 5">
    <name type="scientific">Convivina intestini</name>
    <dbReference type="NCBI Taxonomy" id="1505726"/>
    <lineage>
        <taxon>Bacteria</taxon>
        <taxon>Bacillati</taxon>
        <taxon>Bacillota</taxon>
        <taxon>Bacilli</taxon>
        <taxon>Lactobacillales</taxon>
        <taxon>Lactobacillaceae</taxon>
        <taxon>Convivina</taxon>
    </lineage>
</organism>
<comment type="caution">
    <text evidence="4">The sequence shown here is derived from an EMBL/GenBank/DDBJ whole genome shotgun (WGS) entry which is preliminary data.</text>
</comment>
<evidence type="ECO:0000256" key="1">
    <source>
        <dbReference type="ARBA" id="ARBA00010266"/>
    </source>
</evidence>
<dbReference type="Proteomes" id="UP000245433">
    <property type="component" value="Unassembled WGS sequence"/>
</dbReference>
<comment type="similarity">
    <text evidence="1">Belongs to the glycosyl hydrolase 73 family.</text>
</comment>
<gene>
    <name evidence="4" type="ORF">C7384_102167</name>
</gene>
<dbReference type="InterPro" id="IPR002901">
    <property type="entry name" value="MGlyc_endo_b_GlcNAc-like_dom"/>
</dbReference>
<dbReference type="PANTHER" id="PTHR33308">
    <property type="entry name" value="PEPTIDOGLYCAN HYDROLASE FLGJ"/>
    <property type="match status" value="1"/>
</dbReference>
<dbReference type="Gene3D" id="4.10.80.30">
    <property type="entry name" value="DNA polymerase, domain 6"/>
    <property type="match status" value="1"/>
</dbReference>
<keyword evidence="2 4" id="KW-0378">Hydrolase</keyword>
<proteinExistence type="inferred from homology"/>
<evidence type="ECO:0000313" key="5">
    <source>
        <dbReference type="Proteomes" id="UP000245433"/>
    </source>
</evidence>
<dbReference type="InterPro" id="IPR051056">
    <property type="entry name" value="Glycosyl_Hydrolase_73"/>
</dbReference>
<dbReference type="Gene3D" id="1.10.530.10">
    <property type="match status" value="1"/>
</dbReference>
<dbReference type="PANTHER" id="PTHR33308:SF10">
    <property type="entry name" value="EXO-GLUCOSAMINIDASE LYTG"/>
    <property type="match status" value="1"/>
</dbReference>
<dbReference type="OrthoDB" id="977752at2"/>
<name>A0A2U1DCG1_9LACO</name>
<protein>
    <submittedName>
        <fullName evidence="4">Flagellum-specific peptidoglycan hydrolase FlgJ</fullName>
    </submittedName>
</protein>